<feature type="compositionally biased region" description="Polar residues" evidence="1">
    <location>
        <begin position="403"/>
        <end position="415"/>
    </location>
</feature>
<feature type="compositionally biased region" description="Low complexity" evidence="1">
    <location>
        <begin position="638"/>
        <end position="679"/>
    </location>
</feature>
<dbReference type="Proteomes" id="UP000076842">
    <property type="component" value="Unassembled WGS sequence"/>
</dbReference>
<keyword evidence="2" id="KW-0472">Membrane</keyword>
<keyword evidence="4" id="KW-1185">Reference proteome</keyword>
<evidence type="ECO:0000313" key="3">
    <source>
        <dbReference type="EMBL" id="KZT52960.1"/>
    </source>
</evidence>
<organism evidence="3 4">
    <name type="scientific">Calocera cornea HHB12733</name>
    <dbReference type="NCBI Taxonomy" id="1353952"/>
    <lineage>
        <taxon>Eukaryota</taxon>
        <taxon>Fungi</taxon>
        <taxon>Dikarya</taxon>
        <taxon>Basidiomycota</taxon>
        <taxon>Agaricomycotina</taxon>
        <taxon>Dacrymycetes</taxon>
        <taxon>Dacrymycetales</taxon>
        <taxon>Dacrymycetaceae</taxon>
        <taxon>Calocera</taxon>
    </lineage>
</organism>
<evidence type="ECO:0000256" key="1">
    <source>
        <dbReference type="SAM" id="MobiDB-lite"/>
    </source>
</evidence>
<sequence>MSTAAAAAAYAPSALRVLFLSPTSSPAPSFSLCTPAGTCGPAVSPPVTALGGGQWAADVSLPSPSGSGAQAGGGQWVLRMQTDQGAVFSSPFSVASPGTDGQAPIALPGSGTAPSPPLAPTAGPTAPADLQALQTLVLTGTPSLTGTGTGSVTSSASCTASPCPSASPTSTSALNVPANIALPIALALCLPLILAMCLFLLHFCRRRRRHLAAEPHEDCIFPPSPPLRAIERLESLSRPLPPLVSVCELTPAEQEKHDMGQDLEAQSLSESQCEKKALEAASHPGREKDLPPPPPAYTGITRKRVPDVDIDLERALRAIGRAISDSALVRLGSFRARLRPAEVERAESVPALPAVEREREVVRKPPPVLGAKRVSSSLPPAVSQASEALPYHSHQLDPYASYDSQETAAPSTQRAPSYYSDGSEGTYATAAETPSCPHTPGVQAAIRHQMAHNAQEEYFPPPAQHPAALSSSMPRPPFFTPVVAYAPHPPPGTRRTPALPEIRSPTPIQLPQLGGSRSGTPAYYDALPSAHSAHAGGYYHPAPAPAPAPASMPSQPVRALTGAYAGPGGARATPASLRMPVPACADRYTPAPVAGTACDCAAPMEQEGYPLELLGAYETPMLNGGHPHPHQHQHHQHQQYQPQQAGAQQPQQATYQQHYEPYNEQLAAAQSRSRSQSALFSHPPPLPTPMGLQPPRSLTQPIQRQPTPQAQCACSSHAPDSQHAPAHTQVQGSLYGPRSRSLAGNGHGHGLYDVVARVVDGQTRR</sequence>
<gene>
    <name evidence="3" type="ORF">CALCODRAFT_486726</name>
</gene>
<proteinExistence type="predicted"/>
<evidence type="ECO:0000313" key="4">
    <source>
        <dbReference type="Proteomes" id="UP000076842"/>
    </source>
</evidence>
<feature type="transmembrane region" description="Helical" evidence="2">
    <location>
        <begin position="180"/>
        <end position="201"/>
    </location>
</feature>
<dbReference type="InParanoid" id="A0A165DJR0"/>
<name>A0A165DJR0_9BASI</name>
<dbReference type="AlphaFoldDB" id="A0A165DJR0"/>
<feature type="region of interest" description="Disordered" evidence="1">
    <location>
        <begin position="254"/>
        <end position="301"/>
    </location>
</feature>
<feature type="compositionally biased region" description="Polar residues" evidence="1">
    <location>
        <begin position="696"/>
        <end position="714"/>
    </location>
</feature>
<accession>A0A165DJR0</accession>
<dbReference type="OrthoDB" id="10625795at2759"/>
<feature type="region of interest" description="Disordered" evidence="1">
    <location>
        <begin position="89"/>
        <end position="126"/>
    </location>
</feature>
<feature type="region of interest" description="Disordered" evidence="1">
    <location>
        <begin position="403"/>
        <end position="441"/>
    </location>
</feature>
<dbReference type="EMBL" id="KV424050">
    <property type="protein sequence ID" value="KZT52960.1"/>
    <property type="molecule type" value="Genomic_DNA"/>
</dbReference>
<protein>
    <submittedName>
        <fullName evidence="3">Uncharacterized protein</fullName>
    </submittedName>
</protein>
<keyword evidence="2" id="KW-1133">Transmembrane helix</keyword>
<feature type="compositionally biased region" description="Basic and acidic residues" evidence="1">
    <location>
        <begin position="272"/>
        <end position="290"/>
    </location>
</feature>
<keyword evidence="2" id="KW-0812">Transmembrane</keyword>
<evidence type="ECO:0000256" key="2">
    <source>
        <dbReference type="SAM" id="Phobius"/>
    </source>
</evidence>
<feature type="region of interest" description="Disordered" evidence="1">
    <location>
        <begin position="618"/>
        <end position="749"/>
    </location>
</feature>
<reference evidence="3 4" key="1">
    <citation type="journal article" date="2016" name="Mol. Biol. Evol.">
        <title>Comparative Genomics of Early-Diverging Mushroom-Forming Fungi Provides Insights into the Origins of Lignocellulose Decay Capabilities.</title>
        <authorList>
            <person name="Nagy L.G."/>
            <person name="Riley R."/>
            <person name="Tritt A."/>
            <person name="Adam C."/>
            <person name="Daum C."/>
            <person name="Floudas D."/>
            <person name="Sun H."/>
            <person name="Yadav J.S."/>
            <person name="Pangilinan J."/>
            <person name="Larsson K.H."/>
            <person name="Matsuura K."/>
            <person name="Barry K."/>
            <person name="Labutti K."/>
            <person name="Kuo R."/>
            <person name="Ohm R.A."/>
            <person name="Bhattacharya S.S."/>
            <person name="Shirouzu T."/>
            <person name="Yoshinaga Y."/>
            <person name="Martin F.M."/>
            <person name="Grigoriev I.V."/>
            <person name="Hibbett D.S."/>
        </authorList>
    </citation>
    <scope>NUCLEOTIDE SEQUENCE [LARGE SCALE GENOMIC DNA]</scope>
    <source>
        <strain evidence="3 4">HHB12733</strain>
    </source>
</reference>
<feature type="compositionally biased region" description="Basic residues" evidence="1">
    <location>
        <begin position="627"/>
        <end position="637"/>
    </location>
</feature>